<dbReference type="SUPFAM" id="SSF63380">
    <property type="entry name" value="Riboflavin synthase domain-like"/>
    <property type="match status" value="1"/>
</dbReference>
<dbReference type="PANTHER" id="PTHR19384:SF10">
    <property type="entry name" value="NADPH-DEPENDENT DIFLAVIN OXIDOREDUCTASE 1"/>
    <property type="match status" value="1"/>
</dbReference>
<evidence type="ECO:0000259" key="3">
    <source>
        <dbReference type="PROSITE" id="PS50902"/>
    </source>
</evidence>
<feature type="compositionally biased region" description="Low complexity" evidence="2">
    <location>
        <begin position="334"/>
        <end position="344"/>
    </location>
</feature>
<keyword evidence="5" id="KW-1185">Reference proteome</keyword>
<evidence type="ECO:0000313" key="5">
    <source>
        <dbReference type="Proteomes" id="UP000224006"/>
    </source>
</evidence>
<evidence type="ECO:0000313" key="4">
    <source>
        <dbReference type="EMBL" id="PFH38090.1"/>
    </source>
</evidence>
<evidence type="ECO:0000256" key="2">
    <source>
        <dbReference type="SAM" id="MobiDB-lite"/>
    </source>
</evidence>
<feature type="compositionally biased region" description="Gly residues" evidence="2">
    <location>
        <begin position="378"/>
        <end position="388"/>
    </location>
</feature>
<dbReference type="KEGG" id="bbes:BESB_004310"/>
<dbReference type="InterPro" id="IPR023173">
    <property type="entry name" value="NADPH_Cyt_P450_Rdtase_alpha"/>
</dbReference>
<dbReference type="Pfam" id="PF00258">
    <property type="entry name" value="Flavodoxin_1"/>
    <property type="match status" value="1"/>
</dbReference>
<dbReference type="AlphaFoldDB" id="A0A2A9MQ58"/>
<dbReference type="GO" id="GO:0010181">
    <property type="term" value="F:FMN binding"/>
    <property type="evidence" value="ECO:0007669"/>
    <property type="project" value="InterPro"/>
</dbReference>
<dbReference type="GeneID" id="40305494"/>
<dbReference type="STRING" id="94643.A0A2A9MQ58"/>
<dbReference type="Gene3D" id="3.40.50.360">
    <property type="match status" value="1"/>
</dbReference>
<dbReference type="SUPFAM" id="SSF52343">
    <property type="entry name" value="Ferredoxin reductase-like, C-terminal NADP-linked domain"/>
    <property type="match status" value="1"/>
</dbReference>
<dbReference type="OrthoDB" id="332159at2759"/>
<comment type="caution">
    <text evidence="4">The sequence shown here is derived from an EMBL/GenBank/DDBJ whole genome shotgun (WGS) entry which is preliminary data.</text>
</comment>
<dbReference type="VEuPathDB" id="ToxoDB:BESB_004310"/>
<feature type="region of interest" description="Disordered" evidence="2">
    <location>
        <begin position="1"/>
        <end position="105"/>
    </location>
</feature>
<dbReference type="PROSITE" id="PS50902">
    <property type="entry name" value="FLAVODOXIN_LIKE"/>
    <property type="match status" value="1"/>
</dbReference>
<feature type="compositionally biased region" description="Basic and acidic residues" evidence="2">
    <location>
        <begin position="390"/>
        <end position="399"/>
    </location>
</feature>
<evidence type="ECO:0000256" key="1">
    <source>
        <dbReference type="ARBA" id="ARBA00022630"/>
    </source>
</evidence>
<dbReference type="InterPro" id="IPR029039">
    <property type="entry name" value="Flavoprotein-like_sf"/>
</dbReference>
<feature type="compositionally biased region" description="Low complexity" evidence="2">
    <location>
        <begin position="51"/>
        <end position="64"/>
    </location>
</feature>
<dbReference type="InterPro" id="IPR017938">
    <property type="entry name" value="Riboflavin_synthase-like_b-brl"/>
</dbReference>
<dbReference type="InterPro" id="IPR008254">
    <property type="entry name" value="Flavodoxin/NO_synth"/>
</dbReference>
<dbReference type="GO" id="GO:0016491">
    <property type="term" value="F:oxidoreductase activity"/>
    <property type="evidence" value="ECO:0007669"/>
    <property type="project" value="InterPro"/>
</dbReference>
<organism evidence="4 5">
    <name type="scientific">Besnoitia besnoiti</name>
    <name type="common">Apicomplexan protozoan</name>
    <dbReference type="NCBI Taxonomy" id="94643"/>
    <lineage>
        <taxon>Eukaryota</taxon>
        <taxon>Sar</taxon>
        <taxon>Alveolata</taxon>
        <taxon>Apicomplexa</taxon>
        <taxon>Conoidasida</taxon>
        <taxon>Coccidia</taxon>
        <taxon>Eucoccidiorida</taxon>
        <taxon>Eimeriorina</taxon>
        <taxon>Sarcocystidae</taxon>
        <taxon>Besnoitia</taxon>
    </lineage>
</organism>
<dbReference type="GO" id="GO:0050660">
    <property type="term" value="F:flavin adenine dinucleotide binding"/>
    <property type="evidence" value="ECO:0007669"/>
    <property type="project" value="TreeGrafter"/>
</dbReference>
<dbReference type="Gene3D" id="3.40.50.80">
    <property type="entry name" value="Nucleotide-binding domain of ferredoxin-NADP reductase (FNR) module"/>
    <property type="match status" value="1"/>
</dbReference>
<dbReference type="Proteomes" id="UP000224006">
    <property type="component" value="Chromosome I"/>
</dbReference>
<dbReference type="PRINTS" id="PR00369">
    <property type="entry name" value="FLAVODOXIN"/>
</dbReference>
<dbReference type="PANTHER" id="PTHR19384">
    <property type="entry name" value="NITRIC OXIDE SYNTHASE-RELATED"/>
    <property type="match status" value="1"/>
</dbReference>
<name>A0A2A9MQ58_BESBE</name>
<keyword evidence="1" id="KW-0285">Flavoprotein</keyword>
<dbReference type="GO" id="GO:0005829">
    <property type="term" value="C:cytosol"/>
    <property type="evidence" value="ECO:0007669"/>
    <property type="project" value="TreeGrafter"/>
</dbReference>
<reference evidence="4 5" key="1">
    <citation type="submission" date="2017-09" db="EMBL/GenBank/DDBJ databases">
        <title>Genome sequencing of Besnoitia besnoiti strain Bb-Ger1.</title>
        <authorList>
            <person name="Schares G."/>
            <person name="Venepally P."/>
            <person name="Lorenzi H.A."/>
        </authorList>
    </citation>
    <scope>NUCLEOTIDE SEQUENCE [LARGE SCALE GENOMIC DNA]</scope>
    <source>
        <strain evidence="4 5">Bb-Ger1</strain>
    </source>
</reference>
<dbReference type="InterPro" id="IPR001094">
    <property type="entry name" value="Flavdoxin-like"/>
</dbReference>
<dbReference type="Gene3D" id="1.20.990.10">
    <property type="entry name" value="NADPH-cytochrome p450 Reductase, Chain A, domain 3"/>
    <property type="match status" value="1"/>
</dbReference>
<feature type="compositionally biased region" description="Basic and acidic residues" evidence="2">
    <location>
        <begin position="838"/>
        <end position="855"/>
    </location>
</feature>
<gene>
    <name evidence="4" type="ORF">BESB_004310</name>
</gene>
<dbReference type="InterPro" id="IPR039261">
    <property type="entry name" value="FNR_nucleotide-bd"/>
</dbReference>
<dbReference type="SUPFAM" id="SSF52218">
    <property type="entry name" value="Flavoproteins"/>
    <property type="match status" value="1"/>
</dbReference>
<feature type="region of interest" description="Disordered" evidence="2">
    <location>
        <begin position="838"/>
        <end position="864"/>
    </location>
</feature>
<feature type="compositionally biased region" description="Basic and acidic residues" evidence="2">
    <location>
        <begin position="96"/>
        <end position="105"/>
    </location>
</feature>
<feature type="compositionally biased region" description="Basic and acidic residues" evidence="2">
    <location>
        <begin position="358"/>
        <end position="375"/>
    </location>
</feature>
<feature type="region of interest" description="Disordered" evidence="2">
    <location>
        <begin position="326"/>
        <end position="399"/>
    </location>
</feature>
<feature type="domain" description="Flavodoxin-like" evidence="3">
    <location>
        <begin position="139"/>
        <end position="316"/>
    </location>
</feature>
<feature type="compositionally biased region" description="Basic and acidic residues" evidence="2">
    <location>
        <begin position="70"/>
        <end position="88"/>
    </location>
</feature>
<dbReference type="EMBL" id="NWUJ01000001">
    <property type="protein sequence ID" value="PFH38090.1"/>
    <property type="molecule type" value="Genomic_DNA"/>
</dbReference>
<sequence>MGVRRGRRPSGAGSRPNEPCEAKATEVAPLPAPHEEEKPFPAAQSDKQPAEDGVGAEVAAAADASPCRTSQEEQDSRRVAAEGRRETGEALPAAASREDRDLRREAGRESLEAFGGREFLASVSPSDASLASSSPVPRLFVAFASQTGTAAEAARDLCRELLLLREARRDETAAALPPPTVASADDLVRLLPSLRALASPGGPGAAPREASANSESDAFVVFVVSTTGYGEMPENAQRLWRLLLRSSLPADALANLRFAVFGLGDRLYRQFNFAARKLHARLKQLGAKEFYRMGLGDDQHDFGYEGEFDPWLEGLLPAILALYTPSSSPPLSPSSPSSSFSSSLEGGDRLPPPLYTVRRLEERSEQREAEKEQRRGGFSFGTGAGGGEETTAREGRGVLEEDLSEVSAPLLAAIRDRGIEETRGGGASRAPTHAALLIGRILANTPLTPPSHFQKIFLLRLAVPRRALRSACTPDAAGSQARYGGEEAFFLAPGSVCSIFPLLPAGLAQAFLAALNLPGETRLAVAPNPLLTGQAVTREASRSAEAETSDEAEMRGGRRGVVVRAWDLFSQVCDVSGRPSRFLLRLLASWVANPLMKEKLRFLSSRSLEAKDEFCAYCRDERRTVAEVFWDFCCNASAEGAGTAAAGEAAPPLSDIVSAMPQLQSRKYSIANFVSPAPSQRQHAPGAQRGNPAQVANASLLLASPFLLQTRCPALLSMNSRSRARCIDVLLEAEDAQGEARGGGEGAADAEAVIEICYCVAEFETVSLRRCVGVCSSFLAQLQAGSLLSFEVEHSKLPPCFFDLHTPLILIAPGTGVAPVRALVQQRHAAFISEHRRLAAQDADRRPRREEKRATAQESLRPSSSALKRVSRDMLFLGFRREAADFLFAEDWSEFTSWLDVHVAFSRDAKYRRLGRDEATGAATSAARTIGDKKKIYVQDLLEEVGSQVAAMLIDEDAAVLISGRAHPMPSQVEEIFVEILEVHGGFSSDAARRFLADKKKRKRYVCDTWG</sequence>
<dbReference type="RefSeq" id="XP_029222099.1">
    <property type="nucleotide sequence ID" value="XM_029359186.1"/>
</dbReference>
<proteinExistence type="predicted"/>
<accession>A0A2A9MQ58</accession>
<protein>
    <submittedName>
        <fullName evidence="4">Flavodoxin domain-containing protein</fullName>
    </submittedName>
</protein>